<dbReference type="AlphaFoldDB" id="A0A1A8VUC7"/>
<dbReference type="SUPFAM" id="SSF52540">
    <property type="entry name" value="P-loop containing nucleoside triphosphate hydrolases"/>
    <property type="match status" value="1"/>
</dbReference>
<dbReference type="InterPro" id="IPR000375">
    <property type="entry name" value="Dynamin_stalk"/>
</dbReference>
<gene>
    <name evidence="7" type="ORF">POVCU2_0024290</name>
</gene>
<dbReference type="Pfam" id="PF02212">
    <property type="entry name" value="GED"/>
    <property type="match status" value="1"/>
</dbReference>
<feature type="compositionally biased region" description="Polar residues" evidence="4">
    <location>
        <begin position="829"/>
        <end position="842"/>
    </location>
</feature>
<feature type="compositionally biased region" description="Polar residues" evidence="4">
    <location>
        <begin position="792"/>
        <end position="804"/>
    </location>
</feature>
<evidence type="ECO:0000313" key="8">
    <source>
        <dbReference type="Proteomes" id="UP000078560"/>
    </source>
</evidence>
<evidence type="ECO:0000256" key="1">
    <source>
        <dbReference type="ARBA" id="ARBA00022741"/>
    </source>
</evidence>
<feature type="domain" description="GED" evidence="5">
    <location>
        <begin position="658"/>
        <end position="749"/>
    </location>
</feature>
<accession>A0A1A8VUC7</accession>
<evidence type="ECO:0000313" key="7">
    <source>
        <dbReference type="EMBL" id="SBS84077.1"/>
    </source>
</evidence>
<dbReference type="SMART" id="SM00053">
    <property type="entry name" value="DYNc"/>
    <property type="match status" value="1"/>
</dbReference>
<evidence type="ECO:0000256" key="2">
    <source>
        <dbReference type="ARBA" id="ARBA00023134"/>
    </source>
</evidence>
<proteinExistence type="inferred from homology"/>
<feature type="compositionally biased region" description="Low complexity" evidence="4">
    <location>
        <begin position="586"/>
        <end position="606"/>
    </location>
</feature>
<dbReference type="PROSITE" id="PS51388">
    <property type="entry name" value="GED"/>
    <property type="match status" value="1"/>
</dbReference>
<dbReference type="PROSITE" id="PS51718">
    <property type="entry name" value="G_DYNAMIN_2"/>
    <property type="match status" value="1"/>
</dbReference>
<reference evidence="8" key="1">
    <citation type="submission" date="2016-05" db="EMBL/GenBank/DDBJ databases">
        <authorList>
            <person name="Naeem Raeece"/>
        </authorList>
    </citation>
    <scope>NUCLEOTIDE SEQUENCE [LARGE SCALE GENOMIC DNA]</scope>
</reference>
<keyword evidence="2 3" id="KW-0342">GTP-binding</keyword>
<dbReference type="InterPro" id="IPR019762">
    <property type="entry name" value="Dynamin_GTPase_CS"/>
</dbReference>
<organism evidence="7 8">
    <name type="scientific">Plasmodium ovale curtisi</name>
    <dbReference type="NCBI Taxonomy" id="864141"/>
    <lineage>
        <taxon>Eukaryota</taxon>
        <taxon>Sar</taxon>
        <taxon>Alveolata</taxon>
        <taxon>Apicomplexa</taxon>
        <taxon>Aconoidasida</taxon>
        <taxon>Haemosporida</taxon>
        <taxon>Plasmodiidae</taxon>
        <taxon>Plasmodium</taxon>
        <taxon>Plasmodium (Plasmodium)</taxon>
    </lineage>
</organism>
<dbReference type="FunFam" id="3.40.50.300:FF:001311">
    <property type="entry name" value="Dynamin-like protein-related"/>
    <property type="match status" value="1"/>
</dbReference>
<evidence type="ECO:0000259" key="6">
    <source>
        <dbReference type="PROSITE" id="PS51718"/>
    </source>
</evidence>
<dbReference type="GO" id="GO:0005737">
    <property type="term" value="C:cytoplasm"/>
    <property type="evidence" value="ECO:0007669"/>
    <property type="project" value="TreeGrafter"/>
</dbReference>
<evidence type="ECO:0000256" key="3">
    <source>
        <dbReference type="RuleBase" id="RU003932"/>
    </source>
</evidence>
<keyword evidence="1 3" id="KW-0547">Nucleotide-binding</keyword>
<dbReference type="SMART" id="SM00302">
    <property type="entry name" value="GED"/>
    <property type="match status" value="1"/>
</dbReference>
<sequence length="867" mass="99941">MYPRYFSLRPPPNKKKRREEATKRRGEEAKMRRSEGAKERRSESKMESSMYNNLRKLINVIDELRDIGLQKYINLPRICVVGTQSSGKSSVLESIVGLDFLPRGEGIVTRRPIEFRLIHIKDDNETKHWAIFEDDKNKKFYDFNEVRDHINNLTDELAGKNKGIIDDPIVLNIYSTSCPDLSLIDLPGITRVPLKNSDQTDDIERLTREMAFRYVKDPRTIILAVLPANADMSTSDALQIARKVDPKGLRTIGVITKIDLMDKGVDASKMLMNDEINLRLGYTGVVNRSTADIKKGKSINQSLKDEIEFFQTHPVYKKLPQSLYGIASLTDKLTKVLLRHIKNFLPDIKIEINDRIRLINDKLYELGTHVPLDATKKTQLLWSMITDYCEIFKNTLKGKYDKRLQVFIENNDIICGLKVRSIFNELLDEYVGKNVTTELSDNDIDDAICLHEGDSLPGFPSPDTFEFLILPHLKKICTPVFNCLEKVSQTLEILSQKIANRVLNRFPQLSEQVLDLSQTILIREKENTHTILENYIDAETNYLFTNDSSYLTEHGSIINSNEEEQNENVNQDHSNYPRNQNKRQQSNISNSNYDSTNYNSNGSSNNIPSKYYSNIMSSDQEYITGKATKFVASAQKSVMNMWNNKDIKKKTRYNAQFIQEIRRRLDCYFNLVLRNVRDSVPKIIGYFLIRKLQENMQFELYSNLNSEQKLYDLLNEPPHVVKERDNLNKQLDILKKANQVLLKDPNITAFNLDLFDANYEQDLIEFQKSLKTANSNVNTTSSTSAHHSSRNIPSTDSPVSSRRNHMVQNRNMSPSSASTNMMKHNTMVNQKMGNSPYTQTHMSDSKGKHLFEKEPMKKKAQYNPLFD</sequence>
<dbReference type="PANTHER" id="PTHR11566">
    <property type="entry name" value="DYNAMIN"/>
    <property type="match status" value="1"/>
</dbReference>
<name>A0A1A8VUC7_PLAOA</name>
<dbReference type="InterPro" id="IPR027417">
    <property type="entry name" value="P-loop_NTPase"/>
</dbReference>
<dbReference type="CDD" id="cd08771">
    <property type="entry name" value="DLP_1"/>
    <property type="match status" value="1"/>
</dbReference>
<dbReference type="Gene3D" id="3.40.50.300">
    <property type="entry name" value="P-loop containing nucleotide triphosphate hydrolases"/>
    <property type="match status" value="1"/>
</dbReference>
<dbReference type="Proteomes" id="UP000078560">
    <property type="component" value="Unassembled WGS sequence"/>
</dbReference>
<feature type="region of interest" description="Disordered" evidence="4">
    <location>
        <begin position="829"/>
        <end position="867"/>
    </location>
</feature>
<evidence type="ECO:0000259" key="5">
    <source>
        <dbReference type="PROSITE" id="PS51388"/>
    </source>
</evidence>
<feature type="compositionally biased region" description="Low complexity" evidence="4">
    <location>
        <begin position="775"/>
        <end position="786"/>
    </location>
</feature>
<feature type="compositionally biased region" description="Polar residues" evidence="4">
    <location>
        <begin position="572"/>
        <end position="585"/>
    </location>
</feature>
<dbReference type="InterPro" id="IPR020850">
    <property type="entry name" value="GED_dom"/>
</dbReference>
<dbReference type="GO" id="GO:0016020">
    <property type="term" value="C:membrane"/>
    <property type="evidence" value="ECO:0007669"/>
    <property type="project" value="TreeGrafter"/>
</dbReference>
<dbReference type="PROSITE" id="PS00410">
    <property type="entry name" value="G_DYNAMIN_1"/>
    <property type="match status" value="1"/>
</dbReference>
<feature type="compositionally biased region" description="Basic and acidic residues" evidence="4">
    <location>
        <begin position="18"/>
        <end position="46"/>
    </location>
</feature>
<dbReference type="InterPro" id="IPR022812">
    <property type="entry name" value="Dynamin"/>
</dbReference>
<dbReference type="GO" id="GO:0003924">
    <property type="term" value="F:GTPase activity"/>
    <property type="evidence" value="ECO:0007669"/>
    <property type="project" value="InterPro"/>
</dbReference>
<dbReference type="InterPro" id="IPR003130">
    <property type="entry name" value="GED"/>
</dbReference>
<dbReference type="GO" id="GO:0005874">
    <property type="term" value="C:microtubule"/>
    <property type="evidence" value="ECO:0007669"/>
    <property type="project" value="TreeGrafter"/>
</dbReference>
<feature type="region of interest" description="Disordered" evidence="4">
    <location>
        <begin position="1"/>
        <end position="48"/>
    </location>
</feature>
<feature type="compositionally biased region" description="Basic and acidic residues" evidence="4">
    <location>
        <begin position="843"/>
        <end position="857"/>
    </location>
</feature>
<dbReference type="Pfam" id="PF00350">
    <property type="entry name" value="Dynamin_N"/>
    <property type="match status" value="1"/>
</dbReference>
<evidence type="ECO:0000256" key="4">
    <source>
        <dbReference type="SAM" id="MobiDB-lite"/>
    </source>
</evidence>
<dbReference type="GO" id="GO:0008017">
    <property type="term" value="F:microtubule binding"/>
    <property type="evidence" value="ECO:0007669"/>
    <property type="project" value="TreeGrafter"/>
</dbReference>
<dbReference type="PRINTS" id="PR00195">
    <property type="entry name" value="DYNAMIN"/>
</dbReference>
<dbReference type="InterPro" id="IPR045063">
    <property type="entry name" value="Dynamin_N"/>
</dbReference>
<dbReference type="Gene3D" id="1.20.120.1240">
    <property type="entry name" value="Dynamin, middle domain"/>
    <property type="match status" value="2"/>
</dbReference>
<comment type="similarity">
    <text evidence="3">Belongs to the TRAFAC class dynamin-like GTPase superfamily. Dynamin/Fzo/YdjA family.</text>
</comment>
<dbReference type="InterPro" id="IPR001401">
    <property type="entry name" value="Dynamin_GTPase"/>
</dbReference>
<dbReference type="Pfam" id="PF01031">
    <property type="entry name" value="Dynamin_M"/>
    <property type="match status" value="1"/>
</dbReference>
<feature type="region of interest" description="Disordered" evidence="4">
    <location>
        <begin position="775"/>
        <end position="804"/>
    </location>
</feature>
<dbReference type="GO" id="GO:0005525">
    <property type="term" value="F:GTP binding"/>
    <property type="evidence" value="ECO:0007669"/>
    <property type="project" value="UniProtKB-KW"/>
</dbReference>
<dbReference type="InterPro" id="IPR030381">
    <property type="entry name" value="G_DYNAMIN_dom"/>
</dbReference>
<feature type="domain" description="Dynamin-type G" evidence="6">
    <location>
        <begin position="72"/>
        <end position="346"/>
    </location>
</feature>
<feature type="region of interest" description="Disordered" evidence="4">
    <location>
        <begin position="563"/>
        <end position="606"/>
    </location>
</feature>
<dbReference type="PANTHER" id="PTHR11566:SF233">
    <property type="entry name" value="CHROMOSOME UNDETERMINED SCAFFOLD_59, WHOLE GENOME SHOTGUN SEQUENCE"/>
    <property type="match status" value="1"/>
</dbReference>
<protein>
    <submittedName>
        <fullName evidence="7">Dynamin-like protein, putative</fullName>
    </submittedName>
</protein>
<dbReference type="EMBL" id="FLQU01000335">
    <property type="protein sequence ID" value="SBS84077.1"/>
    <property type="molecule type" value="Genomic_DNA"/>
</dbReference>